<evidence type="ECO:0000256" key="9">
    <source>
        <dbReference type="ARBA" id="ARBA00033999"/>
    </source>
</evidence>
<evidence type="ECO:0000259" key="15">
    <source>
        <dbReference type="PROSITE" id="PS51645"/>
    </source>
</evidence>
<evidence type="ECO:0000256" key="10">
    <source>
        <dbReference type="ARBA" id="ARBA00059220"/>
    </source>
</evidence>
<dbReference type="Gene3D" id="1.10.579.10">
    <property type="entry name" value="DNA Cyclobutane Dipyrimidine Photolyase, subunit A, domain 3"/>
    <property type="match status" value="1"/>
</dbReference>
<feature type="binding site" evidence="12">
    <location>
        <begin position="235"/>
        <end position="239"/>
    </location>
    <ligand>
        <name>FAD</name>
        <dbReference type="ChEBI" id="CHEBI:57692"/>
    </ligand>
</feature>
<evidence type="ECO:0000256" key="11">
    <source>
        <dbReference type="ARBA" id="ARBA00083107"/>
    </source>
</evidence>
<dbReference type="SUPFAM" id="SSF48173">
    <property type="entry name" value="Cryptochrome/photolyase FAD-binding domain"/>
    <property type="match status" value="1"/>
</dbReference>
<evidence type="ECO:0000256" key="2">
    <source>
        <dbReference type="ARBA" id="ARBA00005862"/>
    </source>
</evidence>
<evidence type="ECO:0000256" key="4">
    <source>
        <dbReference type="ARBA" id="ARBA00014046"/>
    </source>
</evidence>
<evidence type="ECO:0000313" key="17">
    <source>
        <dbReference type="Proteomes" id="UP000483379"/>
    </source>
</evidence>
<organism evidence="16 17">
    <name type="scientific">Thiorhodococcus minor</name>
    <dbReference type="NCBI Taxonomy" id="57489"/>
    <lineage>
        <taxon>Bacteria</taxon>
        <taxon>Pseudomonadati</taxon>
        <taxon>Pseudomonadota</taxon>
        <taxon>Gammaproteobacteria</taxon>
        <taxon>Chromatiales</taxon>
        <taxon>Chromatiaceae</taxon>
        <taxon>Thiorhodococcus</taxon>
    </lineage>
</organism>
<feature type="binding site" evidence="12">
    <location>
        <position position="223"/>
    </location>
    <ligand>
        <name>FAD</name>
        <dbReference type="ChEBI" id="CHEBI:57692"/>
    </ligand>
</feature>
<feature type="domain" description="Photolyase/cryptochrome alpha/beta" evidence="15">
    <location>
        <begin position="1"/>
        <end position="130"/>
    </location>
</feature>
<evidence type="ECO:0000256" key="8">
    <source>
        <dbReference type="ARBA" id="ARBA00031671"/>
    </source>
</evidence>
<dbReference type="AlphaFoldDB" id="A0A6M0JY16"/>
<dbReference type="Gene3D" id="3.40.50.620">
    <property type="entry name" value="HUPs"/>
    <property type="match status" value="1"/>
</dbReference>
<proteinExistence type="inferred from homology"/>
<dbReference type="PANTHER" id="PTHR11455">
    <property type="entry name" value="CRYPTOCHROME"/>
    <property type="match status" value="1"/>
</dbReference>
<evidence type="ECO:0000256" key="5">
    <source>
        <dbReference type="ARBA" id="ARBA00022630"/>
    </source>
</evidence>
<protein>
    <recommendedName>
        <fullName evidence="4">Deoxyribodipyrimidine photo-lyase</fullName>
        <ecNumber evidence="3">4.1.99.3</ecNumber>
    </recommendedName>
    <alternativeName>
        <fullName evidence="8">DNA photolyase</fullName>
    </alternativeName>
    <alternativeName>
        <fullName evidence="11">Photoreactivating enzyme</fullName>
    </alternativeName>
</protein>
<dbReference type="GO" id="GO:0009416">
    <property type="term" value="P:response to light stimulus"/>
    <property type="evidence" value="ECO:0007669"/>
    <property type="project" value="TreeGrafter"/>
</dbReference>
<keyword evidence="6 12" id="KW-0274">FAD</keyword>
<evidence type="ECO:0000256" key="13">
    <source>
        <dbReference type="PIRSR" id="PIRSR602081-2"/>
    </source>
</evidence>
<comment type="catalytic activity">
    <reaction evidence="9">
        <text>cyclobutadipyrimidine (in DNA) = 2 pyrimidine residues (in DNA).</text>
        <dbReference type="EC" id="4.1.99.3"/>
    </reaction>
</comment>
<comment type="cofactor">
    <cofactor evidence="12">
        <name>FAD</name>
        <dbReference type="ChEBI" id="CHEBI:57692"/>
    </cofactor>
    <text evidence="12">Binds 1 FAD per subunit.</text>
</comment>
<dbReference type="InterPro" id="IPR036155">
    <property type="entry name" value="Crypto/Photolyase_N_sf"/>
</dbReference>
<dbReference type="InterPro" id="IPR018394">
    <property type="entry name" value="DNA_photolyase_1_CS_C"/>
</dbReference>
<name>A0A6M0JY16_9GAMM</name>
<feature type="site" description="Electron transfer via tryptophanyl radical" evidence="13">
    <location>
        <position position="360"/>
    </location>
</feature>
<evidence type="ECO:0000313" key="16">
    <source>
        <dbReference type="EMBL" id="NEV62400.1"/>
    </source>
</evidence>
<dbReference type="InterPro" id="IPR005101">
    <property type="entry name" value="Cryptochr/Photolyase_FAD-bd"/>
</dbReference>
<comment type="function">
    <text evidence="10">Involved in repair of UV radiation-induced DNA damage. Catalyzes the light-dependent monomerization (300-600 nm) of cyclobutyl pyrimidine dimers (in cis-syn configuration), which are formed between adjacent bases on the same DNA strand upon exposure to ultraviolet radiation.</text>
</comment>
<sequence>MTAILWLRRDLRLDDHPALQAAIANGRKLLPLYIHAPDEEAPWQPGGASRWWLHGSLQSLDAALRERGSRLHIARGDSLEVLKRLAAETGATEIHWSRLYDPATRERDTQINQALRAEGIRCDSHCSTLLFEPWEIANAEQQPYRVFSAFWRACVKALKEPQPLSAPERLPPAPEIAEGANLDSLELLPTIPWDAGLTATWAPGERGAQQRVQAFLDGQVADYGERRDQPGIPGTSRLSPFLHFGEISPRRILRMVMDRFGDPTAKPVEAFVREIGWRELAYHLLYHFPQTPAEPLNAQFADFPWASGDVASQLKAWQHGQTGIPMVDAGMRELWHTGWMHNRVRMVVASFLTKNLLIPWQEGARWFWDTLVDADLASNTLGWQWTAGCGADAAPYFRVFNPVRQGERFDPDGSYVRRWCPELAKLPDKHLHQPWTAPQPVLRTAGVKLGEHYPAPLVDLGKSRERALAAYEQIKG</sequence>
<dbReference type="PRINTS" id="PR00147">
    <property type="entry name" value="DNAPHOTLYASE"/>
</dbReference>
<comment type="caution">
    <text evidence="16">The sequence shown here is derived from an EMBL/GenBank/DDBJ whole genome shotgun (WGS) entry which is preliminary data.</text>
</comment>
<dbReference type="EMBL" id="JAAIJQ010000027">
    <property type="protein sequence ID" value="NEV62400.1"/>
    <property type="molecule type" value="Genomic_DNA"/>
</dbReference>
<reference evidence="16 17" key="1">
    <citation type="submission" date="2020-02" db="EMBL/GenBank/DDBJ databases">
        <title>Genome sequences of Thiorhodococcus mannitoliphagus and Thiorhodococcus minor, purple sulfur photosynthetic bacteria in the gammaproteobacterial family, Chromatiaceae.</title>
        <authorList>
            <person name="Aviles F.A."/>
            <person name="Meyer T.E."/>
            <person name="Kyndt J.A."/>
        </authorList>
    </citation>
    <scope>NUCLEOTIDE SEQUENCE [LARGE SCALE GENOMIC DNA]</scope>
    <source>
        <strain evidence="16 17">DSM 11518</strain>
    </source>
</reference>
<dbReference type="PANTHER" id="PTHR11455:SF9">
    <property type="entry name" value="CRYPTOCHROME CIRCADIAN CLOCK 5 ISOFORM X1"/>
    <property type="match status" value="1"/>
</dbReference>
<dbReference type="InterPro" id="IPR002081">
    <property type="entry name" value="Cryptochrome/DNA_photolyase_1"/>
</dbReference>
<evidence type="ECO:0000256" key="12">
    <source>
        <dbReference type="PIRSR" id="PIRSR602081-1"/>
    </source>
</evidence>
<dbReference type="FunFam" id="1.10.579.10:FF:000003">
    <property type="entry name" value="Deoxyribodipyrimidine photo-lyase"/>
    <property type="match status" value="1"/>
</dbReference>
<evidence type="ECO:0000256" key="1">
    <source>
        <dbReference type="ARBA" id="ARBA00001932"/>
    </source>
</evidence>
<dbReference type="GO" id="GO:0071949">
    <property type="term" value="F:FAD binding"/>
    <property type="evidence" value="ECO:0007669"/>
    <property type="project" value="TreeGrafter"/>
</dbReference>
<dbReference type="GO" id="GO:0003677">
    <property type="term" value="F:DNA binding"/>
    <property type="evidence" value="ECO:0007669"/>
    <property type="project" value="TreeGrafter"/>
</dbReference>
<dbReference type="PROSITE" id="PS51645">
    <property type="entry name" value="PHR_CRY_ALPHA_BETA"/>
    <property type="match status" value="1"/>
</dbReference>
<dbReference type="GO" id="GO:0000719">
    <property type="term" value="P:photoreactive repair"/>
    <property type="evidence" value="ECO:0007669"/>
    <property type="project" value="UniProtKB-ARBA"/>
</dbReference>
<feature type="binding site" evidence="12">
    <location>
        <position position="271"/>
    </location>
    <ligand>
        <name>FAD</name>
        <dbReference type="ChEBI" id="CHEBI:57692"/>
    </ligand>
</feature>
<comment type="cofactor">
    <cofactor evidence="1">
        <name>(6R)-5,10-methylene-5,6,7,8-tetrahydrofolate</name>
        <dbReference type="ChEBI" id="CHEBI:15636"/>
    </cofactor>
</comment>
<keyword evidence="7 14" id="KW-0157">Chromophore</keyword>
<feature type="site" description="Electron transfer via tryptophanyl radical" evidence="13">
    <location>
        <position position="305"/>
    </location>
</feature>
<gene>
    <name evidence="16" type="ORF">G3446_10940</name>
</gene>
<evidence type="ECO:0000256" key="14">
    <source>
        <dbReference type="RuleBase" id="RU004182"/>
    </source>
</evidence>
<accession>A0A6M0JY16</accession>
<feature type="site" description="Electron transfer via tryptophanyl radical" evidence="13">
    <location>
        <position position="383"/>
    </location>
</feature>
<evidence type="ECO:0000256" key="7">
    <source>
        <dbReference type="ARBA" id="ARBA00022991"/>
    </source>
</evidence>
<dbReference type="Pfam" id="PF00875">
    <property type="entry name" value="DNA_photolyase"/>
    <property type="match status" value="1"/>
</dbReference>
<dbReference type="InterPro" id="IPR036134">
    <property type="entry name" value="Crypto/Photolyase_FAD-like_sf"/>
</dbReference>
<dbReference type="PROSITE" id="PS00691">
    <property type="entry name" value="DNA_PHOTOLYASES_1_2"/>
    <property type="match status" value="1"/>
</dbReference>
<comment type="similarity">
    <text evidence="14">Belongs to the DNA photolyase family.</text>
</comment>
<keyword evidence="16" id="KW-0456">Lyase</keyword>
<dbReference type="EC" id="4.1.99.3" evidence="3"/>
<feature type="binding site" evidence="12">
    <location>
        <begin position="373"/>
        <end position="375"/>
    </location>
    <ligand>
        <name>FAD</name>
        <dbReference type="ChEBI" id="CHEBI:57692"/>
    </ligand>
</feature>
<evidence type="ECO:0000256" key="3">
    <source>
        <dbReference type="ARBA" id="ARBA00013149"/>
    </source>
</evidence>
<dbReference type="InterPro" id="IPR006050">
    <property type="entry name" value="DNA_photolyase_N"/>
</dbReference>
<dbReference type="InterPro" id="IPR014729">
    <property type="entry name" value="Rossmann-like_a/b/a_fold"/>
</dbReference>
<keyword evidence="5 12" id="KW-0285">Flavoprotein</keyword>
<dbReference type="Gene3D" id="1.25.40.80">
    <property type="match status" value="1"/>
</dbReference>
<evidence type="ECO:0000256" key="6">
    <source>
        <dbReference type="ARBA" id="ARBA00022827"/>
    </source>
</evidence>
<dbReference type="Proteomes" id="UP000483379">
    <property type="component" value="Unassembled WGS sequence"/>
</dbReference>
<dbReference type="SUPFAM" id="SSF52425">
    <property type="entry name" value="Cryptochrome/photolyase, N-terminal domain"/>
    <property type="match status" value="1"/>
</dbReference>
<comment type="similarity">
    <text evidence="2">Belongs to the DNA photolyase class-1 family.</text>
</comment>
<keyword evidence="17" id="KW-1185">Reference proteome</keyword>
<dbReference type="Pfam" id="PF03441">
    <property type="entry name" value="FAD_binding_7"/>
    <property type="match status" value="1"/>
</dbReference>
<dbReference type="GO" id="GO:0003904">
    <property type="term" value="F:deoxyribodipyrimidine photo-lyase activity"/>
    <property type="evidence" value="ECO:0007669"/>
    <property type="project" value="UniProtKB-EC"/>
</dbReference>
<dbReference type="RefSeq" id="WP_164452869.1">
    <property type="nucleotide sequence ID" value="NZ_JAAIJQ010000027.1"/>
</dbReference>
<dbReference type="PROSITE" id="PS00394">
    <property type="entry name" value="DNA_PHOTOLYASES_1_1"/>
    <property type="match status" value="1"/>
</dbReference>